<accession>A0ABP9DTI7</accession>
<evidence type="ECO:0000256" key="1">
    <source>
        <dbReference type="SAM" id="MobiDB-lite"/>
    </source>
</evidence>
<keyword evidence="3" id="KW-1185">Reference proteome</keyword>
<evidence type="ECO:0000313" key="3">
    <source>
        <dbReference type="Proteomes" id="UP001501752"/>
    </source>
</evidence>
<evidence type="ECO:0000313" key="2">
    <source>
        <dbReference type="EMBL" id="GAA4859628.1"/>
    </source>
</evidence>
<dbReference type="Proteomes" id="UP001501752">
    <property type="component" value="Unassembled WGS sequence"/>
</dbReference>
<organism evidence="2 3">
    <name type="scientific">Kitasatospora terrestris</name>
    <dbReference type="NCBI Taxonomy" id="258051"/>
    <lineage>
        <taxon>Bacteria</taxon>
        <taxon>Bacillati</taxon>
        <taxon>Actinomycetota</taxon>
        <taxon>Actinomycetes</taxon>
        <taxon>Kitasatosporales</taxon>
        <taxon>Streptomycetaceae</taxon>
        <taxon>Kitasatospora</taxon>
    </lineage>
</organism>
<reference evidence="3" key="1">
    <citation type="journal article" date="2019" name="Int. J. Syst. Evol. Microbiol.">
        <title>The Global Catalogue of Microorganisms (GCM) 10K type strain sequencing project: providing services to taxonomists for standard genome sequencing and annotation.</title>
        <authorList>
            <consortium name="The Broad Institute Genomics Platform"/>
            <consortium name="The Broad Institute Genome Sequencing Center for Infectious Disease"/>
            <person name="Wu L."/>
            <person name="Ma J."/>
        </authorList>
    </citation>
    <scope>NUCLEOTIDE SEQUENCE [LARGE SCALE GENOMIC DNA]</scope>
    <source>
        <strain evidence="3">JCM 13006</strain>
    </source>
</reference>
<dbReference type="EMBL" id="BAABIS010000001">
    <property type="protein sequence ID" value="GAA4859628.1"/>
    <property type="molecule type" value="Genomic_DNA"/>
</dbReference>
<feature type="region of interest" description="Disordered" evidence="1">
    <location>
        <begin position="61"/>
        <end position="118"/>
    </location>
</feature>
<comment type="caution">
    <text evidence="2">The sequence shown here is derived from an EMBL/GenBank/DDBJ whole genome shotgun (WGS) entry which is preliminary data.</text>
</comment>
<protein>
    <submittedName>
        <fullName evidence="2">Uncharacterized protein</fullName>
    </submittedName>
</protein>
<proteinExistence type="predicted"/>
<gene>
    <name evidence="2" type="ORF">GCM10023235_41880</name>
</gene>
<name>A0ABP9DTI7_9ACTN</name>
<sequence>MLGQVPNMREKPNCLDLPRQVVYVECVATGDAGAAKRGLLWAAPTCAISAPRMGGYCRAQGQEPSQVMRGRHPGALSVPEGRDRKISRPGLCGERAPREDGTAGLRHHGGRGLAFMNE</sequence>